<dbReference type="InterPro" id="IPR026341">
    <property type="entry name" value="T9SS_type_B"/>
</dbReference>
<evidence type="ECO:0000313" key="4">
    <source>
        <dbReference type="Proteomes" id="UP001597467"/>
    </source>
</evidence>
<proteinExistence type="predicted"/>
<dbReference type="InterPro" id="IPR014756">
    <property type="entry name" value="Ig_E-set"/>
</dbReference>
<evidence type="ECO:0000256" key="1">
    <source>
        <dbReference type="SAM" id="SignalP"/>
    </source>
</evidence>
<reference evidence="4" key="1">
    <citation type="journal article" date="2019" name="Int. J. Syst. Evol. Microbiol.">
        <title>The Global Catalogue of Microorganisms (GCM) 10K type strain sequencing project: providing services to taxonomists for standard genome sequencing and annotation.</title>
        <authorList>
            <consortium name="The Broad Institute Genomics Platform"/>
            <consortium name="The Broad Institute Genome Sequencing Center for Infectious Disease"/>
            <person name="Wu L."/>
            <person name="Ma J."/>
        </authorList>
    </citation>
    <scope>NUCLEOTIDE SEQUENCE [LARGE SCALE GENOMIC DNA]</scope>
    <source>
        <strain evidence="4">KCTC 42808</strain>
    </source>
</reference>
<dbReference type="EMBL" id="JBHULM010000004">
    <property type="protein sequence ID" value="MFD2541128.1"/>
    <property type="molecule type" value="Genomic_DNA"/>
</dbReference>
<feature type="chain" id="PRO_5045104603" evidence="1">
    <location>
        <begin position="25"/>
        <end position="832"/>
    </location>
</feature>
<dbReference type="NCBIfam" id="TIGR04131">
    <property type="entry name" value="Bac_Flav_CTERM"/>
    <property type="match status" value="1"/>
</dbReference>
<dbReference type="InterPro" id="IPR013783">
    <property type="entry name" value="Ig-like_fold"/>
</dbReference>
<evidence type="ECO:0000313" key="3">
    <source>
        <dbReference type="EMBL" id="MFD2541128.1"/>
    </source>
</evidence>
<feature type="signal peptide" evidence="1">
    <location>
        <begin position="1"/>
        <end position="24"/>
    </location>
</feature>
<name>A0ABW5JZA1_9FLAO</name>
<dbReference type="InterPro" id="IPR002909">
    <property type="entry name" value="IPT_dom"/>
</dbReference>
<protein>
    <submittedName>
        <fullName evidence="3">Gliding motility-associated C-terminal domain-containing protein</fullName>
    </submittedName>
</protein>
<dbReference type="SUPFAM" id="SSF81296">
    <property type="entry name" value="E set domains"/>
    <property type="match status" value="1"/>
</dbReference>
<dbReference type="RefSeq" id="WP_379900511.1">
    <property type="nucleotide sequence ID" value="NZ_JBHULM010000004.1"/>
</dbReference>
<dbReference type="Proteomes" id="UP001597467">
    <property type="component" value="Unassembled WGS sequence"/>
</dbReference>
<accession>A0ABW5JZA1</accession>
<dbReference type="Pfam" id="PF13585">
    <property type="entry name" value="CHU_C"/>
    <property type="match status" value="1"/>
</dbReference>
<comment type="caution">
    <text evidence="3">The sequence shown here is derived from an EMBL/GenBank/DDBJ whole genome shotgun (WGS) entry which is preliminary data.</text>
</comment>
<dbReference type="Pfam" id="PF01833">
    <property type="entry name" value="TIG"/>
    <property type="match status" value="1"/>
</dbReference>
<keyword evidence="1" id="KW-0732">Signal</keyword>
<dbReference type="Gene3D" id="2.60.40.10">
    <property type="entry name" value="Immunoglobulins"/>
    <property type="match status" value="1"/>
</dbReference>
<gene>
    <name evidence="3" type="ORF">ACFSSB_02255</name>
</gene>
<keyword evidence="4" id="KW-1185">Reference proteome</keyword>
<feature type="domain" description="IPT/TIG" evidence="2">
    <location>
        <begin position="41"/>
        <end position="113"/>
    </location>
</feature>
<evidence type="ECO:0000259" key="2">
    <source>
        <dbReference type="Pfam" id="PF01833"/>
    </source>
</evidence>
<organism evidence="3 4">
    <name type="scientific">Lacinutrix gracilariae</name>
    <dbReference type="NCBI Taxonomy" id="1747198"/>
    <lineage>
        <taxon>Bacteria</taxon>
        <taxon>Pseudomonadati</taxon>
        <taxon>Bacteroidota</taxon>
        <taxon>Flavobacteriia</taxon>
        <taxon>Flavobacteriales</taxon>
        <taxon>Flavobacteriaceae</taxon>
        <taxon>Lacinutrix</taxon>
    </lineage>
</organism>
<sequence length="832" mass="89311">MKKSISLFCSIVLLLFTSTIKSNHNNTSNSIKNTIACPAAIITSFAPASGPENTLITISGSNFSTAATVTFDGVSTSFTINSDNQIQAYVPAGTSTSASIAILSSGGCTGVSSTNFNVLASTCASADIYISEIYDAISGDFAVIELYNPTNAPVVIDNTYTIVRYGDIGNAAPNNTFDEITGTIPPLSTFIIQMGTSASECPSITADYNIGTGINDNDEFELLKNGVIIDNVYAPDERGYTIIRNANAPIPQTTYNSNDWSISSQEDCTDLDLHTADPIPDNTPNITHPTSQTTCENGSVTFTASEDSGTFSYQWKTLDASGNWVNVTNNTYYSGATTSTLTVNNIPVSFNNNQYYCEIKSSSCTLITNAAQLEINAIAVDSLENQTACESYTLPSLTNGNYFTDINGTGTALNAGDVITSSQTIYIYNTVGTCTNQSSFTVTITPIPSVDILADVSVCVSYTLPALTNGNYFTATNGAGTSLTAGDVITTTQTIYIYSAVGICTNQSSFTVTVNGTPTVDTLENQTACESYTLPALSNGNYFTGSNGTGTALNAGDVITTSQTLYIYSEIGTAPNNCSNESSFYITINPTPLVDTLSNMVICSEYTLPNLTNGNYFTGENGTGTALNAGDVITSSQSIYIYNSVSSCTNQTSFDITILPATDFTLSEDNLSILEDELTVNMEDTSINYIYAVDNGDYQTNNSFTNLSNGTHTLYVEDENGCIVKSITFEILVVYDEIIIPNGFSPNGDAYNEWFNIQGLYGNYVHHKLEIYNRYGTLVFTGNNNNKWYGKANRGALNTNKVLPVGTYFYVLYLNDANASKQRYTGWVYLNK</sequence>